<gene>
    <name evidence="2" type="ORF">YASMINEVIRUS_1366</name>
</gene>
<feature type="transmembrane region" description="Helical" evidence="1">
    <location>
        <begin position="289"/>
        <end position="312"/>
    </location>
</feature>
<keyword evidence="1" id="KW-0812">Transmembrane</keyword>
<feature type="transmembrane region" description="Helical" evidence="1">
    <location>
        <begin position="184"/>
        <end position="203"/>
    </location>
</feature>
<feature type="transmembrane region" description="Helical" evidence="1">
    <location>
        <begin position="130"/>
        <end position="148"/>
    </location>
</feature>
<dbReference type="EMBL" id="UPSH01000001">
    <property type="protein sequence ID" value="VBB18834.1"/>
    <property type="molecule type" value="Genomic_DNA"/>
</dbReference>
<comment type="caution">
    <text evidence="2">The sequence shown here is derived from an EMBL/GenBank/DDBJ whole genome shotgun (WGS) entry which is preliminary data.</text>
</comment>
<dbReference type="Proteomes" id="UP000594342">
    <property type="component" value="Unassembled WGS sequence"/>
</dbReference>
<feature type="transmembrane region" description="Helical" evidence="1">
    <location>
        <begin position="324"/>
        <end position="344"/>
    </location>
</feature>
<sequence length="346" mass="39304">MFRNAVLFINAVFHCAKHVYSQLNNQEMIQTEYQIDTNIICNTGHELNSHVSQQIQIPDLSGMCPTYCPETCSDICSDMCQTLASTQIVNSVDVNLVNVNLGTDINTGIDVYRTYITIVKAGVAYIYETLLLHGPSMVNIIYLLYYLLEEFVELTVRYSHVLIFFGLFFLLFNRGTTKRVYDASNTYLEYIVLLITELLTRQFSVSNDLTTSQVLLYGTIPYLLYIIKRTIRKIPTNTLEQDLQDMRDGKYLGYIHFAIVICIAILSIYHTLSLTAVVINLFSNVPFALTVQGFFIVSIVALACLFIIAKLVQFLKKITEMSTLSLLSGSLSFIYFIVKVFFIGTQ</sequence>
<evidence type="ECO:0000256" key="1">
    <source>
        <dbReference type="SAM" id="Phobius"/>
    </source>
</evidence>
<reference evidence="2 3" key="1">
    <citation type="submission" date="2018-10" db="EMBL/GenBank/DDBJ databases">
        <authorList>
            <consortium name="IHU Genomes"/>
        </authorList>
    </citation>
    <scope>NUCLEOTIDE SEQUENCE [LARGE SCALE GENOMIC DNA]</scope>
    <source>
        <strain evidence="2 3">A1</strain>
    </source>
</reference>
<keyword evidence="1" id="KW-1133">Transmembrane helix</keyword>
<keyword evidence="3" id="KW-1185">Reference proteome</keyword>
<protein>
    <recommendedName>
        <fullName evidence="4">Transmembrane protein</fullName>
    </recommendedName>
</protein>
<evidence type="ECO:0000313" key="2">
    <source>
        <dbReference type="EMBL" id="VBB18834.1"/>
    </source>
</evidence>
<accession>A0A5K0UBE4</accession>
<proteinExistence type="predicted"/>
<feature type="transmembrane region" description="Helical" evidence="1">
    <location>
        <begin position="154"/>
        <end position="172"/>
    </location>
</feature>
<evidence type="ECO:0000313" key="3">
    <source>
        <dbReference type="Proteomes" id="UP000594342"/>
    </source>
</evidence>
<name>A0A5K0UBE4_9VIRU</name>
<feature type="transmembrane region" description="Helical" evidence="1">
    <location>
        <begin position="209"/>
        <end position="227"/>
    </location>
</feature>
<keyword evidence="1" id="KW-0472">Membrane</keyword>
<organism evidence="2 3">
    <name type="scientific">Yasminevirus sp. GU-2018</name>
    <dbReference type="NCBI Taxonomy" id="2420051"/>
    <lineage>
        <taxon>Viruses</taxon>
        <taxon>Varidnaviria</taxon>
        <taxon>Bamfordvirae</taxon>
        <taxon>Nucleocytoviricota</taxon>
        <taxon>Megaviricetes</taxon>
        <taxon>Imitervirales</taxon>
        <taxon>Mimiviridae</taxon>
        <taxon>Klosneuvirinae</taxon>
        <taxon>Yasminevirus</taxon>
        <taxon>Yasminevirus saudimassiliense</taxon>
    </lineage>
</organism>
<feature type="transmembrane region" description="Helical" evidence="1">
    <location>
        <begin position="251"/>
        <end position="269"/>
    </location>
</feature>
<evidence type="ECO:0008006" key="4">
    <source>
        <dbReference type="Google" id="ProtNLM"/>
    </source>
</evidence>